<evidence type="ECO:0000259" key="2">
    <source>
        <dbReference type="Pfam" id="PF20469"/>
    </source>
</evidence>
<name>A0A1I0EVI0_9FIRM</name>
<feature type="domain" description="OLD protein-like TOPRIM" evidence="2">
    <location>
        <begin position="467"/>
        <end position="531"/>
    </location>
</feature>
<dbReference type="STRING" id="29364.SAMN04487772_12525"/>
<feature type="domain" description="Endonuclease GajA/Old nuclease/RecF-like AAA" evidence="1">
    <location>
        <begin position="41"/>
        <end position="397"/>
    </location>
</feature>
<evidence type="ECO:0000313" key="4">
    <source>
        <dbReference type="Proteomes" id="UP000199800"/>
    </source>
</evidence>
<proteinExistence type="predicted"/>
<organism evidence="3 4">
    <name type="scientific">[Clostridium] polysaccharolyticum</name>
    <dbReference type="NCBI Taxonomy" id="29364"/>
    <lineage>
        <taxon>Bacteria</taxon>
        <taxon>Bacillati</taxon>
        <taxon>Bacillota</taxon>
        <taxon>Clostridia</taxon>
        <taxon>Lachnospirales</taxon>
        <taxon>Lachnospiraceae</taxon>
    </lineage>
</organism>
<dbReference type="SUPFAM" id="SSF52540">
    <property type="entry name" value="P-loop containing nucleoside triphosphate hydrolases"/>
    <property type="match status" value="1"/>
</dbReference>
<accession>A0A1I0EVI0</accession>
<gene>
    <name evidence="3" type="ORF">SAMN04487772_12525</name>
</gene>
<dbReference type="AlphaFoldDB" id="A0A1I0EVI0"/>
<sequence length="698" mass="81783">MYLKKLKLNHYRKFYEEQNEIEFVSSKIKPEKKDNQTEEQQETKIDIATDTTLIIGKNNAGKTTIISALEKLIKQPTSFGVNDFNFRYLQNYLQNYDVKKEDNELPYIEFGITVELEENSDDRISNLVPFMLVEDLEDTELDIFIKYEVKDETTFHESMKELKTNVENVDAFDKFLKLLNETDFTLNYYDKNKENLEIDFKLSNLMDIRCIKANHLRKDNSLSEAFNKIIKYRYEHTFKEQKKTIELKLEKMNSDLSEDINEKHADVVEKVMAKMVSTNHMAVDLSADITFEKLMSNLIKYQYVDNTVKVPEDQFGLGYSNLVLIIATIMDYIEQYPDSTFNSKINLISIEEPETFMHPQMQELFIRNINEAIDEILVDKKKNINSQIIITTHSSHILNSKIHSSNTFDNICYLYEKEHHAAITNLNNEKVAPKQKETKDKARDKANNEAIFNFFKKHIKYKVSELFFSDAAILVEGFAEDLLIPYYLENREETLGQYYISVFNINGAHGHLYRNLVKALGIPVLIITDLDIKREKAESEDGEKSKQKNLDQITSLEGKETTNKTIENFHGKKDISNIREWIEKDNMYLSYQGEIEGYYATSFEEAFILTNFDNIILNDVLKELKPRIYGRIVTKNNKYVENKNQSYRWQEKLENLKGEFASKLLYKIVNEECEDKIPKLPKYIADGLTWIEKKLGGE</sequence>
<dbReference type="Gene3D" id="3.40.50.300">
    <property type="entry name" value="P-loop containing nucleotide triphosphate hydrolases"/>
    <property type="match status" value="1"/>
</dbReference>
<keyword evidence="3" id="KW-0378">Hydrolase</keyword>
<dbReference type="InterPro" id="IPR027417">
    <property type="entry name" value="P-loop_NTPase"/>
</dbReference>
<evidence type="ECO:0000259" key="1">
    <source>
        <dbReference type="Pfam" id="PF13175"/>
    </source>
</evidence>
<dbReference type="InterPro" id="IPR051396">
    <property type="entry name" value="Bact_Antivir_Def_Nuclease"/>
</dbReference>
<dbReference type="InterPro" id="IPR041685">
    <property type="entry name" value="AAA_GajA/Old/RecF-like"/>
</dbReference>
<keyword evidence="3" id="KW-0540">Nuclease</keyword>
<protein>
    <submittedName>
        <fullName evidence="3">Predicted ATP-dependent endonuclease of the OLD family, contains P-loop ATPase and TOPRIM domains</fullName>
    </submittedName>
</protein>
<dbReference type="PANTHER" id="PTHR43581:SF4">
    <property type="entry name" value="ATP_GTP PHOSPHATASE"/>
    <property type="match status" value="1"/>
</dbReference>
<dbReference type="InterPro" id="IPR034139">
    <property type="entry name" value="TOPRIM_OLD"/>
</dbReference>
<dbReference type="OrthoDB" id="308933at2"/>
<dbReference type="Pfam" id="PF13175">
    <property type="entry name" value="AAA_15"/>
    <property type="match status" value="1"/>
</dbReference>
<dbReference type="GO" id="GO:0004519">
    <property type="term" value="F:endonuclease activity"/>
    <property type="evidence" value="ECO:0007669"/>
    <property type="project" value="UniProtKB-KW"/>
</dbReference>
<dbReference type="EMBL" id="FOHN01000025">
    <property type="protein sequence ID" value="SET49469.1"/>
    <property type="molecule type" value="Genomic_DNA"/>
</dbReference>
<evidence type="ECO:0000313" key="3">
    <source>
        <dbReference type="EMBL" id="SET49469.1"/>
    </source>
</evidence>
<keyword evidence="3" id="KW-0255">Endonuclease</keyword>
<reference evidence="3 4" key="1">
    <citation type="submission" date="2016-10" db="EMBL/GenBank/DDBJ databases">
        <authorList>
            <person name="de Groot N.N."/>
        </authorList>
    </citation>
    <scope>NUCLEOTIDE SEQUENCE [LARGE SCALE GENOMIC DNA]</scope>
    <source>
        <strain evidence="3 4">DSM 1801</strain>
    </source>
</reference>
<dbReference type="CDD" id="cd01026">
    <property type="entry name" value="TOPRIM_OLD"/>
    <property type="match status" value="1"/>
</dbReference>
<dbReference type="RefSeq" id="WP_092478643.1">
    <property type="nucleotide sequence ID" value="NZ_FOHN01000025.1"/>
</dbReference>
<keyword evidence="4" id="KW-1185">Reference proteome</keyword>
<dbReference type="Pfam" id="PF20469">
    <property type="entry name" value="OLD-like_TOPRIM"/>
    <property type="match status" value="1"/>
</dbReference>
<dbReference type="PANTHER" id="PTHR43581">
    <property type="entry name" value="ATP/GTP PHOSPHATASE"/>
    <property type="match status" value="1"/>
</dbReference>
<dbReference type="Proteomes" id="UP000199800">
    <property type="component" value="Unassembled WGS sequence"/>
</dbReference>